<evidence type="ECO:0000256" key="1">
    <source>
        <dbReference type="SAM" id="MobiDB-lite"/>
    </source>
</evidence>
<dbReference type="EMBL" id="KB742389">
    <property type="protein sequence ID" value="EOB09115.1"/>
    <property type="molecule type" value="Genomic_DNA"/>
</dbReference>
<evidence type="ECO:0000313" key="3">
    <source>
        <dbReference type="Proteomes" id="UP000296049"/>
    </source>
</evidence>
<gene>
    <name evidence="2" type="ORF">Anapl_08043</name>
</gene>
<protein>
    <submittedName>
        <fullName evidence="2">Uncharacterized protein</fullName>
    </submittedName>
</protein>
<dbReference type="AlphaFoldDB" id="R0M4R6"/>
<sequence length="602" mass="65406">MTSNRVTNLKTAEQIITGKRHSLLSACLKNILETTCFDLDACPTDVANDHFWGLVLIARQPRRCSGQEEGDNRSGDIRAGHASEDIAIIFGEGEKETPHQLVPGTATGRQERHPVFWGESTGGWFTRWIDKVWLLWKAIITTGSGIWKTKSTGQLSTLREPGFLTQILIPRHPAVSPKGTPNPAQGSQSLLSSARAPRGCTGWVAASVSSKRARETELAHMGVVKGWATCRSRRSTAQLDPKGARCILCQQAGFEITAVASLCNSAPGNKVTRKFKQYYTSTQCALKYVHKLCSTVAERLQGSYLAYSHSSGLLLQASIFMAVSRRPGEKSAATGNHSSSIGEGCCQQNRWPVKGAGLTAVSPQKLCCAISWSQLYLGKGKKAVAASTAPEGFGRRNIWVIRSVAGRTAAFTLFTWEYCPMNSVPVLPPMPTPTLPCVYVSAHPTQQGGKKVSEKERHTVWGAKHMFSRLREDDQMFSRLREDNSKYQGTGEPLLHEDICNTLGWLHSLSPTKDRSLAGVRRVKPRLVGKNSSSAGEKCSWERVYPESSGGSMCEGAAAETGCGEVANALGMNPGKEKLRKGKNAATGGEMKRGLPMETAWG</sequence>
<feature type="region of interest" description="Disordered" evidence="1">
    <location>
        <begin position="574"/>
        <end position="602"/>
    </location>
</feature>
<reference evidence="3" key="1">
    <citation type="journal article" date="2013" name="Nat. Genet.">
        <title>The duck genome and transcriptome provide insight into an avian influenza virus reservoir species.</title>
        <authorList>
            <person name="Huang Y."/>
            <person name="Li Y."/>
            <person name="Burt D.W."/>
            <person name="Chen H."/>
            <person name="Zhang Y."/>
            <person name="Qian W."/>
            <person name="Kim H."/>
            <person name="Gan S."/>
            <person name="Zhao Y."/>
            <person name="Li J."/>
            <person name="Yi K."/>
            <person name="Feng H."/>
            <person name="Zhu P."/>
            <person name="Li B."/>
            <person name="Liu Q."/>
            <person name="Fairley S."/>
            <person name="Magor K.E."/>
            <person name="Du Z."/>
            <person name="Hu X."/>
            <person name="Goodman L."/>
            <person name="Tafer H."/>
            <person name="Vignal A."/>
            <person name="Lee T."/>
            <person name="Kim K.W."/>
            <person name="Sheng Z."/>
            <person name="An Y."/>
            <person name="Searle S."/>
            <person name="Herrero J."/>
            <person name="Groenen M.A."/>
            <person name="Crooijmans R.P."/>
            <person name="Faraut T."/>
            <person name="Cai Q."/>
            <person name="Webster R.G."/>
            <person name="Aldridge J.R."/>
            <person name="Warren W.C."/>
            <person name="Bartschat S."/>
            <person name="Kehr S."/>
            <person name="Marz M."/>
            <person name="Stadler P.F."/>
            <person name="Smith J."/>
            <person name="Kraus R.H."/>
            <person name="Zhao Y."/>
            <person name="Ren L."/>
            <person name="Fei J."/>
            <person name="Morisson M."/>
            <person name="Kaiser P."/>
            <person name="Griffin D.K."/>
            <person name="Rao M."/>
            <person name="Pitel F."/>
            <person name="Wang J."/>
            <person name="Li N."/>
        </authorList>
    </citation>
    <scope>NUCLEOTIDE SEQUENCE [LARGE SCALE GENOMIC DNA]</scope>
</reference>
<name>R0M4R6_ANAPL</name>
<keyword evidence="3" id="KW-1185">Reference proteome</keyword>
<dbReference type="Proteomes" id="UP000296049">
    <property type="component" value="Unassembled WGS sequence"/>
</dbReference>
<organism evidence="2 3">
    <name type="scientific">Anas platyrhynchos</name>
    <name type="common">Mallard</name>
    <name type="synonym">Anas boschas</name>
    <dbReference type="NCBI Taxonomy" id="8839"/>
    <lineage>
        <taxon>Eukaryota</taxon>
        <taxon>Metazoa</taxon>
        <taxon>Chordata</taxon>
        <taxon>Craniata</taxon>
        <taxon>Vertebrata</taxon>
        <taxon>Euteleostomi</taxon>
        <taxon>Archelosauria</taxon>
        <taxon>Archosauria</taxon>
        <taxon>Dinosauria</taxon>
        <taxon>Saurischia</taxon>
        <taxon>Theropoda</taxon>
        <taxon>Coelurosauria</taxon>
        <taxon>Aves</taxon>
        <taxon>Neognathae</taxon>
        <taxon>Galloanserae</taxon>
        <taxon>Anseriformes</taxon>
        <taxon>Anatidae</taxon>
        <taxon>Anatinae</taxon>
        <taxon>Anas</taxon>
    </lineage>
</organism>
<accession>R0M4R6</accession>
<evidence type="ECO:0000313" key="2">
    <source>
        <dbReference type="EMBL" id="EOB09115.1"/>
    </source>
</evidence>
<proteinExistence type="predicted"/>